<evidence type="ECO:0000256" key="3">
    <source>
        <dbReference type="ARBA" id="ARBA00023002"/>
    </source>
</evidence>
<dbReference type="InterPro" id="IPR006180">
    <property type="entry name" value="3-OHacyl-CoA_DH_CS"/>
</dbReference>
<feature type="binding site" evidence="5">
    <location>
        <position position="86"/>
    </location>
    <ligand>
        <name>NAD(+)</name>
        <dbReference type="ChEBI" id="CHEBI:57540"/>
    </ligand>
</feature>
<dbReference type="GO" id="GO:0006631">
    <property type="term" value="P:fatty acid metabolic process"/>
    <property type="evidence" value="ECO:0007669"/>
    <property type="project" value="InterPro"/>
</dbReference>
<dbReference type="InterPro" id="IPR022694">
    <property type="entry name" value="3-OHacyl-CoA_DH"/>
</dbReference>
<evidence type="ECO:0000313" key="8">
    <source>
        <dbReference type="EMBL" id="MBM9468000.1"/>
    </source>
</evidence>
<dbReference type="PIRSF" id="PIRSF000105">
    <property type="entry name" value="HCDH"/>
    <property type="match status" value="1"/>
</dbReference>
<dbReference type="PANTHER" id="PTHR48075:SF5">
    <property type="entry name" value="3-HYDROXYBUTYRYL-COA DEHYDROGENASE"/>
    <property type="match status" value="1"/>
</dbReference>
<evidence type="ECO:0000259" key="6">
    <source>
        <dbReference type="Pfam" id="PF00725"/>
    </source>
</evidence>
<feature type="domain" description="3-hydroxyacyl-CoA dehydrogenase NAD binding" evidence="7">
    <location>
        <begin position="57"/>
        <end position="174"/>
    </location>
</feature>
<name>A0A938Y8X1_9ACTN</name>
<accession>A0A938Y8X1</accession>
<evidence type="ECO:0000256" key="2">
    <source>
        <dbReference type="ARBA" id="ARBA00009463"/>
    </source>
</evidence>
<evidence type="ECO:0000259" key="7">
    <source>
        <dbReference type="Pfam" id="PF02737"/>
    </source>
</evidence>
<dbReference type="GO" id="GO:0016616">
    <property type="term" value="F:oxidoreductase activity, acting on the CH-OH group of donors, NAD or NADP as acceptor"/>
    <property type="evidence" value="ECO:0007669"/>
    <property type="project" value="InterPro"/>
</dbReference>
<protein>
    <submittedName>
        <fullName evidence="8">3-hydroxyacyl-CoA dehydrogenase family protein</fullName>
    </submittedName>
</protein>
<keyword evidence="9" id="KW-1185">Reference proteome</keyword>
<feature type="site" description="Important for catalytic activity" evidence="4">
    <location>
        <position position="133"/>
    </location>
</feature>
<evidence type="ECO:0000256" key="4">
    <source>
        <dbReference type="PIRSR" id="PIRSR000105-1"/>
    </source>
</evidence>
<keyword evidence="3" id="KW-0560">Oxidoreductase</keyword>
<dbReference type="SUPFAM" id="SSF51735">
    <property type="entry name" value="NAD(P)-binding Rossmann-fold domains"/>
    <property type="match status" value="1"/>
</dbReference>
<feature type="binding site" evidence="5">
    <location>
        <position position="112"/>
    </location>
    <ligand>
        <name>NAD(+)</name>
        <dbReference type="ChEBI" id="CHEBI:57540"/>
    </ligand>
</feature>
<feature type="binding site" evidence="5">
    <location>
        <position position="91"/>
    </location>
    <ligand>
        <name>NAD(+)</name>
        <dbReference type="ChEBI" id="CHEBI:57540"/>
    </ligand>
</feature>
<dbReference type="EMBL" id="JAERWK010000015">
    <property type="protein sequence ID" value="MBM9468000.1"/>
    <property type="molecule type" value="Genomic_DNA"/>
</dbReference>
<evidence type="ECO:0000313" key="9">
    <source>
        <dbReference type="Proteomes" id="UP000663792"/>
    </source>
</evidence>
<dbReference type="RefSeq" id="WP_205260953.1">
    <property type="nucleotide sequence ID" value="NZ_JAERWK010000015.1"/>
</dbReference>
<dbReference type="PANTHER" id="PTHR48075">
    <property type="entry name" value="3-HYDROXYACYL-COA DEHYDROGENASE FAMILY PROTEIN"/>
    <property type="match status" value="1"/>
</dbReference>
<feature type="binding site" evidence="5">
    <location>
        <position position="269"/>
    </location>
    <ligand>
        <name>NAD(+)</name>
        <dbReference type="ChEBI" id="CHEBI:57540"/>
    </ligand>
</feature>
<dbReference type="InterPro" id="IPR006176">
    <property type="entry name" value="3-OHacyl-CoA_DH_NAD-bd"/>
</dbReference>
<dbReference type="InterPro" id="IPR006108">
    <property type="entry name" value="3HC_DH_C"/>
</dbReference>
<feature type="binding site" evidence="5">
    <location>
        <position position="136"/>
    </location>
    <ligand>
        <name>NAD(+)</name>
        <dbReference type="ChEBI" id="CHEBI:57540"/>
    </ligand>
</feature>
<feature type="binding site" evidence="5">
    <location>
        <position position="48"/>
    </location>
    <ligand>
        <name>NAD(+)</name>
        <dbReference type="ChEBI" id="CHEBI:57540"/>
    </ligand>
</feature>
<dbReference type="Gene3D" id="1.10.1040.10">
    <property type="entry name" value="N-(1-d-carboxylethyl)-l-norvaline Dehydrogenase, domain 2"/>
    <property type="match status" value="1"/>
</dbReference>
<dbReference type="Gene3D" id="3.40.50.720">
    <property type="entry name" value="NAD(P)-binding Rossmann-like Domain"/>
    <property type="match status" value="1"/>
</dbReference>
<evidence type="ECO:0000256" key="1">
    <source>
        <dbReference type="ARBA" id="ARBA00005086"/>
    </source>
</evidence>
<sequence>MSTTPEPPTSLPATEVAPTCICVLGAGIMGAGIADVFARAGHAVTVFDADRERAEVVAEQLPGVAAADSIEAAVRDVEVIVEAVTENLAIKEPLLRQIGELNPTAIIASNTSTYQPSELQPGVPNPGRVLVAHFFNPAEVVPLVEVVPAPDTDPALADRVVALLRHAGKVAVLLRRESVGFVANRLQAALVREALHLVDEGVVGVAALDAIVTSGIGPRWALAGPMAIADMGGLDTWAAVTARIFPTLDDAQRAPRLDALVAQDKLGSKNGAGLYDPADHDVATYQRELRELFGR</sequence>
<organism evidence="8 9">
    <name type="scientific">Nakamurella leprariae</name>
    <dbReference type="NCBI Taxonomy" id="2803911"/>
    <lineage>
        <taxon>Bacteria</taxon>
        <taxon>Bacillati</taxon>
        <taxon>Actinomycetota</taxon>
        <taxon>Actinomycetes</taxon>
        <taxon>Nakamurellales</taxon>
        <taxon>Nakamurellaceae</taxon>
        <taxon>Nakamurella</taxon>
    </lineage>
</organism>
<reference evidence="8" key="1">
    <citation type="submission" date="2021-01" db="EMBL/GenBank/DDBJ databases">
        <title>YIM 132084 draft genome.</title>
        <authorList>
            <person name="An D."/>
        </authorList>
    </citation>
    <scope>NUCLEOTIDE SEQUENCE</scope>
    <source>
        <strain evidence="8">YIM 132084</strain>
    </source>
</reference>
<comment type="similarity">
    <text evidence="2">Belongs to the 3-hydroxyacyl-CoA dehydrogenase family.</text>
</comment>
<dbReference type="SUPFAM" id="SSF48179">
    <property type="entry name" value="6-phosphogluconate dehydrogenase C-terminal domain-like"/>
    <property type="match status" value="1"/>
</dbReference>
<comment type="caution">
    <text evidence="8">The sequence shown here is derived from an EMBL/GenBank/DDBJ whole genome shotgun (WGS) entry which is preliminary data.</text>
</comment>
<dbReference type="Pfam" id="PF02737">
    <property type="entry name" value="3HCDH_N"/>
    <property type="match status" value="1"/>
</dbReference>
<dbReference type="Pfam" id="PF00725">
    <property type="entry name" value="3HCDH"/>
    <property type="match status" value="1"/>
</dbReference>
<dbReference type="Proteomes" id="UP000663792">
    <property type="component" value="Unassembled WGS sequence"/>
</dbReference>
<keyword evidence="5" id="KW-0520">NAD</keyword>
<dbReference type="InterPro" id="IPR013328">
    <property type="entry name" value="6PGD_dom2"/>
</dbReference>
<proteinExistence type="inferred from homology"/>
<evidence type="ECO:0000256" key="5">
    <source>
        <dbReference type="PIRSR" id="PIRSR000105-2"/>
    </source>
</evidence>
<gene>
    <name evidence="8" type="ORF">JL106_11985</name>
</gene>
<dbReference type="AlphaFoldDB" id="A0A938Y8X1"/>
<comment type="pathway">
    <text evidence="1">Lipid metabolism; butanoate metabolism.</text>
</comment>
<feature type="binding site" evidence="5">
    <location>
        <begin position="25"/>
        <end position="30"/>
    </location>
    <ligand>
        <name>NAD(+)</name>
        <dbReference type="ChEBI" id="CHEBI:57540"/>
    </ligand>
</feature>
<feature type="domain" description="3-hydroxyacyl-CoA dehydrogenase C-terminal" evidence="6">
    <location>
        <begin position="180"/>
        <end position="276"/>
    </location>
</feature>
<dbReference type="GO" id="GO:0070403">
    <property type="term" value="F:NAD+ binding"/>
    <property type="evidence" value="ECO:0007669"/>
    <property type="project" value="InterPro"/>
</dbReference>
<dbReference type="InterPro" id="IPR036291">
    <property type="entry name" value="NAD(P)-bd_dom_sf"/>
</dbReference>
<dbReference type="InterPro" id="IPR008927">
    <property type="entry name" value="6-PGluconate_DH-like_C_sf"/>
</dbReference>
<dbReference type="PROSITE" id="PS00067">
    <property type="entry name" value="3HCDH"/>
    <property type="match status" value="1"/>
</dbReference>